<feature type="transmembrane region" description="Helical" evidence="1">
    <location>
        <begin position="162"/>
        <end position="183"/>
    </location>
</feature>
<reference evidence="2 3" key="1">
    <citation type="journal article" date="2016" name="Nat. Commun.">
        <title>Thousands of microbial genomes shed light on interconnected biogeochemical processes in an aquifer system.</title>
        <authorList>
            <person name="Anantharaman K."/>
            <person name="Brown C.T."/>
            <person name="Hug L.A."/>
            <person name="Sharon I."/>
            <person name="Castelle C.J."/>
            <person name="Probst A.J."/>
            <person name="Thomas B.C."/>
            <person name="Singh A."/>
            <person name="Wilkins M.J."/>
            <person name="Karaoz U."/>
            <person name="Brodie E.L."/>
            <person name="Williams K.H."/>
            <person name="Hubbard S.S."/>
            <person name="Banfield J.F."/>
        </authorList>
    </citation>
    <scope>NUCLEOTIDE SEQUENCE [LARGE SCALE GENOMIC DNA]</scope>
</reference>
<dbReference type="AlphaFoldDB" id="A0A1F5T0B6"/>
<keyword evidence="1" id="KW-0472">Membrane</keyword>
<evidence type="ECO:0000313" key="3">
    <source>
        <dbReference type="Proteomes" id="UP000179001"/>
    </source>
</evidence>
<feature type="transmembrane region" description="Helical" evidence="1">
    <location>
        <begin position="189"/>
        <end position="209"/>
    </location>
</feature>
<feature type="transmembrane region" description="Helical" evidence="1">
    <location>
        <begin position="124"/>
        <end position="155"/>
    </location>
</feature>
<feature type="transmembrane region" description="Helical" evidence="1">
    <location>
        <begin position="43"/>
        <end position="63"/>
    </location>
</feature>
<dbReference type="Proteomes" id="UP000179001">
    <property type="component" value="Unassembled WGS sequence"/>
</dbReference>
<sequence length="215" mass="24844">MAKNRLIEILKLLANDVAGIFPYILCFYFIARVIAKLIEIVSIDWTLFNVNIFILLIIALISPKLQNQILDKKLLRSELKNKKLFLSRVGVVISVLLKIPRNKVKNFKKTVLDIFHSAYFQKSIIIAVVVLYFAFIQTDVMNILAIFYALILILFKFTEKSIVWLALACFAVTVIFTVFDQFIYANLMVINTFYLLTLIFVMKFVNFVINKQSGV</sequence>
<name>A0A1F5T0B6_9BACT</name>
<evidence type="ECO:0000256" key="1">
    <source>
        <dbReference type="SAM" id="Phobius"/>
    </source>
</evidence>
<evidence type="ECO:0000313" key="2">
    <source>
        <dbReference type="EMBL" id="OGF32404.1"/>
    </source>
</evidence>
<feature type="transmembrane region" description="Helical" evidence="1">
    <location>
        <begin position="12"/>
        <end position="31"/>
    </location>
</feature>
<proteinExistence type="predicted"/>
<accession>A0A1F5T0B6</accession>
<keyword evidence="1" id="KW-0812">Transmembrane</keyword>
<protein>
    <submittedName>
        <fullName evidence="2">Uncharacterized protein</fullName>
    </submittedName>
</protein>
<keyword evidence="1" id="KW-1133">Transmembrane helix</keyword>
<dbReference type="STRING" id="1798002.A2478_03735"/>
<dbReference type="EMBL" id="MFGJ01000006">
    <property type="protein sequence ID" value="OGF32404.1"/>
    <property type="molecule type" value="Genomic_DNA"/>
</dbReference>
<organism evidence="2 3">
    <name type="scientific">Candidatus Falkowbacteria bacterium RIFOXYC2_FULL_36_12</name>
    <dbReference type="NCBI Taxonomy" id="1798002"/>
    <lineage>
        <taxon>Bacteria</taxon>
        <taxon>Candidatus Falkowiibacteriota</taxon>
    </lineage>
</organism>
<gene>
    <name evidence="2" type="ORF">A2478_03735</name>
</gene>
<comment type="caution">
    <text evidence="2">The sequence shown here is derived from an EMBL/GenBank/DDBJ whole genome shotgun (WGS) entry which is preliminary data.</text>
</comment>